<comment type="subcellular location">
    <subcellularLocation>
        <location evidence="1 7">Cell membrane</location>
        <topology evidence="1 7">Multi-pass membrane protein</topology>
    </subcellularLocation>
</comment>
<evidence type="ECO:0000256" key="3">
    <source>
        <dbReference type="ARBA" id="ARBA00022475"/>
    </source>
</evidence>
<name>A0A4S2DRK8_9CLOT</name>
<dbReference type="Gene3D" id="1.10.3720.10">
    <property type="entry name" value="MetI-like"/>
    <property type="match status" value="1"/>
</dbReference>
<comment type="similarity">
    <text evidence="7">Belongs to the binding-protein-dependent transport system permease family.</text>
</comment>
<evidence type="ECO:0000256" key="4">
    <source>
        <dbReference type="ARBA" id="ARBA00022692"/>
    </source>
</evidence>
<dbReference type="AlphaFoldDB" id="A0A4S2DRK8"/>
<reference evidence="9 10" key="1">
    <citation type="submission" date="2019-04" db="EMBL/GenBank/DDBJ databases">
        <title>Microbes associate with the intestines of laboratory mice.</title>
        <authorList>
            <person name="Navarre W."/>
            <person name="Wong E."/>
            <person name="Huang K."/>
            <person name="Tropini C."/>
            <person name="Ng K."/>
            <person name="Yu B."/>
        </authorList>
    </citation>
    <scope>NUCLEOTIDE SEQUENCE [LARGE SCALE GENOMIC DNA]</scope>
    <source>
        <strain evidence="9 10">NM50_B9-20</strain>
    </source>
</reference>
<dbReference type="RefSeq" id="WP_136005811.1">
    <property type="nucleotide sequence ID" value="NZ_SRYR01000001.1"/>
</dbReference>
<evidence type="ECO:0000259" key="8">
    <source>
        <dbReference type="PROSITE" id="PS50928"/>
    </source>
</evidence>
<feature type="transmembrane region" description="Helical" evidence="7">
    <location>
        <begin position="7"/>
        <end position="34"/>
    </location>
</feature>
<feature type="transmembrane region" description="Helical" evidence="7">
    <location>
        <begin position="256"/>
        <end position="277"/>
    </location>
</feature>
<evidence type="ECO:0000256" key="1">
    <source>
        <dbReference type="ARBA" id="ARBA00004651"/>
    </source>
</evidence>
<dbReference type="Proteomes" id="UP000306888">
    <property type="component" value="Unassembled WGS sequence"/>
</dbReference>
<evidence type="ECO:0000256" key="2">
    <source>
        <dbReference type="ARBA" id="ARBA00022448"/>
    </source>
</evidence>
<feature type="transmembrane region" description="Helical" evidence="7">
    <location>
        <begin position="73"/>
        <end position="92"/>
    </location>
</feature>
<keyword evidence="5 7" id="KW-1133">Transmembrane helix</keyword>
<dbReference type="OrthoDB" id="384651at2"/>
<feature type="domain" description="ABC transmembrane type-1" evidence="8">
    <location>
        <begin position="67"/>
        <end position="277"/>
    </location>
</feature>
<dbReference type="PANTHER" id="PTHR43227">
    <property type="entry name" value="BLL4140 PROTEIN"/>
    <property type="match status" value="1"/>
</dbReference>
<dbReference type="InterPro" id="IPR050809">
    <property type="entry name" value="UgpAE/MalFG_permease"/>
</dbReference>
<dbReference type="GO" id="GO:0055085">
    <property type="term" value="P:transmembrane transport"/>
    <property type="evidence" value="ECO:0007669"/>
    <property type="project" value="InterPro"/>
</dbReference>
<accession>A0A4S2DRK8</accession>
<evidence type="ECO:0000256" key="5">
    <source>
        <dbReference type="ARBA" id="ARBA00022989"/>
    </source>
</evidence>
<dbReference type="Pfam" id="PF00528">
    <property type="entry name" value="BPD_transp_1"/>
    <property type="match status" value="1"/>
</dbReference>
<dbReference type="EMBL" id="SRYR01000001">
    <property type="protein sequence ID" value="TGY44552.1"/>
    <property type="molecule type" value="Genomic_DNA"/>
</dbReference>
<evidence type="ECO:0000313" key="9">
    <source>
        <dbReference type="EMBL" id="TGY44552.1"/>
    </source>
</evidence>
<dbReference type="PANTHER" id="PTHR43227:SF11">
    <property type="entry name" value="BLL4140 PROTEIN"/>
    <property type="match status" value="1"/>
</dbReference>
<keyword evidence="10" id="KW-1185">Reference proteome</keyword>
<keyword evidence="2 7" id="KW-0813">Transport</keyword>
<feature type="transmembrane region" description="Helical" evidence="7">
    <location>
        <begin position="104"/>
        <end position="127"/>
    </location>
</feature>
<dbReference type="CDD" id="cd06261">
    <property type="entry name" value="TM_PBP2"/>
    <property type="match status" value="1"/>
</dbReference>
<evidence type="ECO:0000256" key="6">
    <source>
        <dbReference type="ARBA" id="ARBA00023136"/>
    </source>
</evidence>
<dbReference type="InterPro" id="IPR035906">
    <property type="entry name" value="MetI-like_sf"/>
</dbReference>
<gene>
    <name evidence="9" type="ORF">E5347_00010</name>
</gene>
<sequence>MKKNYELYLFFMLPPLILLIVFKYVPIGGILMAFEDYNPIAGLLNSEWVGLKHFQRFLSSPDFMQLLMNTLKLSVYGLLWGFPMPIILALLLSRVKSEGLRKKIQLILYAPNFISVIVISGMIILFLSPVGPINNFLGTAINFMTKPEAFRTIYIASGIWQGAGWASIIYTAALSNSSKELTEAAIIDGANVFQQIIYVDLPAIKPIMVIQFILSAGNIMSIGFEKALALQTSLNLPTSEILSTYVYKVGLQLGDYSFSTAVGLFNAIINLILLIIVNTTVNRLNKDEEEAQGL</sequence>
<keyword evidence="4 7" id="KW-0812">Transmembrane</keyword>
<dbReference type="InterPro" id="IPR000515">
    <property type="entry name" value="MetI-like"/>
</dbReference>
<dbReference type="PROSITE" id="PS50928">
    <property type="entry name" value="ABC_TM1"/>
    <property type="match status" value="1"/>
</dbReference>
<protein>
    <submittedName>
        <fullName evidence="9">Sugar ABC transporter permease</fullName>
    </submittedName>
</protein>
<comment type="caution">
    <text evidence="9">The sequence shown here is derived from an EMBL/GenBank/DDBJ whole genome shotgun (WGS) entry which is preliminary data.</text>
</comment>
<proteinExistence type="inferred from homology"/>
<keyword evidence="6 7" id="KW-0472">Membrane</keyword>
<keyword evidence="3" id="KW-1003">Cell membrane</keyword>
<dbReference type="GO" id="GO:0005886">
    <property type="term" value="C:plasma membrane"/>
    <property type="evidence" value="ECO:0007669"/>
    <property type="project" value="UniProtKB-SubCell"/>
</dbReference>
<evidence type="ECO:0000313" key="10">
    <source>
        <dbReference type="Proteomes" id="UP000306888"/>
    </source>
</evidence>
<organism evidence="9 10">
    <name type="scientific">Clostridium sartagoforme</name>
    <dbReference type="NCBI Taxonomy" id="84031"/>
    <lineage>
        <taxon>Bacteria</taxon>
        <taxon>Bacillati</taxon>
        <taxon>Bacillota</taxon>
        <taxon>Clostridia</taxon>
        <taxon>Eubacteriales</taxon>
        <taxon>Clostridiaceae</taxon>
        <taxon>Clostridium</taxon>
    </lineage>
</organism>
<evidence type="ECO:0000256" key="7">
    <source>
        <dbReference type="RuleBase" id="RU363032"/>
    </source>
</evidence>
<dbReference type="SUPFAM" id="SSF161098">
    <property type="entry name" value="MetI-like"/>
    <property type="match status" value="1"/>
</dbReference>